<evidence type="ECO:0000313" key="3">
    <source>
        <dbReference type="Proteomes" id="UP000546200"/>
    </source>
</evidence>
<proteinExistence type="predicted"/>
<sequence length="370" mass="40052">MNSSTSSGRRIAFYGSSLVSSYWNGAATYYRGILRALASHGYDITFYEPDAFSRQQHRDIDPPAYAKSVVYPATTEALNGVLAEAAKADIVIKASGVGVFDAELIEGITRHARPGALKIFWDVDAAATLDEMRGDASHPVLRALPNLDMVLTYGGGPPVVDAYTGFGAAECVPVYNALDPDTHHPVEPDERFGCDLAFLGNRLPDREARVEEFFLKPASLLPERQFLIGGNGWETKGMPGNVRHRGHVYTAEHNAFNCTPKAVLNVARDSMANIGFSPATRVFEAAGAAACLITDAWEGIEQFLQPDTEVLVARDGQDVADHMAALTPERAKAIGQAALARVLAEHTYALRGTQVHALWTDRLARERAAA</sequence>
<organism evidence="2 3">
    <name type="scientific">Sphingomonas aerophila</name>
    <dbReference type="NCBI Taxonomy" id="1344948"/>
    <lineage>
        <taxon>Bacteria</taxon>
        <taxon>Pseudomonadati</taxon>
        <taxon>Pseudomonadota</taxon>
        <taxon>Alphaproteobacteria</taxon>
        <taxon>Sphingomonadales</taxon>
        <taxon>Sphingomonadaceae</taxon>
        <taxon>Sphingomonas</taxon>
    </lineage>
</organism>
<comment type="caution">
    <text evidence="2">The sequence shown here is derived from an EMBL/GenBank/DDBJ whole genome shotgun (WGS) entry which is preliminary data.</text>
</comment>
<dbReference type="Proteomes" id="UP000546200">
    <property type="component" value="Unassembled WGS sequence"/>
</dbReference>
<evidence type="ECO:0000259" key="1">
    <source>
        <dbReference type="Pfam" id="PF13524"/>
    </source>
</evidence>
<dbReference type="Pfam" id="PF13524">
    <property type="entry name" value="Glyco_trans_1_2"/>
    <property type="match status" value="1"/>
</dbReference>
<evidence type="ECO:0000313" key="2">
    <source>
        <dbReference type="EMBL" id="MBB5714838.1"/>
    </source>
</evidence>
<keyword evidence="3" id="KW-1185">Reference proteome</keyword>
<dbReference type="RefSeq" id="WP_184056474.1">
    <property type="nucleotide sequence ID" value="NZ_JACIJK010000004.1"/>
</dbReference>
<dbReference type="AlphaFoldDB" id="A0A7W9BD56"/>
<feature type="domain" description="Spore protein YkvP/CgeB glycosyl transferase-like" evidence="1">
    <location>
        <begin position="212"/>
        <end position="356"/>
    </location>
</feature>
<reference evidence="2 3" key="1">
    <citation type="submission" date="2020-08" db="EMBL/GenBank/DDBJ databases">
        <title>Genomic Encyclopedia of Type Strains, Phase IV (KMG-IV): sequencing the most valuable type-strain genomes for metagenomic binning, comparative biology and taxonomic classification.</title>
        <authorList>
            <person name="Goeker M."/>
        </authorList>
    </citation>
    <scope>NUCLEOTIDE SEQUENCE [LARGE SCALE GENOMIC DNA]</scope>
    <source>
        <strain evidence="2 3">DSM 100044</strain>
    </source>
</reference>
<dbReference type="InterPro" id="IPR055259">
    <property type="entry name" value="YkvP/CgeB_Glyco_trans-like"/>
</dbReference>
<dbReference type="SUPFAM" id="SSF53756">
    <property type="entry name" value="UDP-Glycosyltransferase/glycogen phosphorylase"/>
    <property type="match status" value="1"/>
</dbReference>
<protein>
    <submittedName>
        <fullName evidence="2">Spore maturation protein CgeB</fullName>
    </submittedName>
</protein>
<dbReference type="EMBL" id="JACIJK010000004">
    <property type="protein sequence ID" value="MBB5714838.1"/>
    <property type="molecule type" value="Genomic_DNA"/>
</dbReference>
<gene>
    <name evidence="2" type="ORF">FHS94_001674</name>
</gene>
<name>A0A7W9BD56_9SPHN</name>
<accession>A0A7W9BD56</accession>